<sequence length="458" mass="50316">MASNFIQKAALTLDRSLSRAAEIFELTRGRVPTGSFIAAVYPQMAVDLLKQIREGTVFITGINGKSTTSHLLSTILRQSGYETLHTADTSGSFEDIAAALIQATSIHGRIRADYGVFEVDEELLYDLLNITSPKVLVLNNLYEDGIETEGGADAIIREWRTLFNELSPDQILLINSDDPVLCGGFVRGVPPKVVYFGVEDEQLSITSRAAELTRCRRCGAPIEYRLVAMSHLGDYRCDVCGWERPMPTVYAINVEIHPDSSRFRIITPSGPLDVNLRLPGVHNVYNAVAASAAAVSLGVNPASIRSGLEQSESERGRGEQVIVNARHARLMLIKNPTSLNEAIRTALLMPPPHRLLFLVDDEIDAGGDVSWIWDADLELLSQKADSVVVSGSGAEHLVLRFKHAGVEVTEIDADPDDAFHRAMADMPRNHHLYVLATDAALFELRRELGEAGVIHQFR</sequence>
<name>A0A382ALP2_9ZZZZ</name>
<feature type="domain" description="Lipid II isoglutaminyl synthase (glutamine-hydrolyzing) subunit MurT C-terminal" evidence="2">
    <location>
        <begin position="332"/>
        <end position="440"/>
    </location>
</feature>
<dbReference type="AlphaFoldDB" id="A0A382ALP2"/>
<dbReference type="SUPFAM" id="SSF53623">
    <property type="entry name" value="MurD-like peptide ligases, catalytic domain"/>
    <property type="match status" value="1"/>
</dbReference>
<accession>A0A382ALP2</accession>
<evidence type="ECO:0000259" key="1">
    <source>
        <dbReference type="Pfam" id="PF08245"/>
    </source>
</evidence>
<dbReference type="Pfam" id="PF08353">
    <property type="entry name" value="MurT_C"/>
    <property type="match status" value="1"/>
</dbReference>
<evidence type="ECO:0000259" key="2">
    <source>
        <dbReference type="Pfam" id="PF08353"/>
    </source>
</evidence>
<dbReference type="Pfam" id="PF08245">
    <property type="entry name" value="Mur_ligase_M"/>
    <property type="match status" value="1"/>
</dbReference>
<dbReference type="GO" id="GO:0009252">
    <property type="term" value="P:peptidoglycan biosynthetic process"/>
    <property type="evidence" value="ECO:0007669"/>
    <property type="project" value="InterPro"/>
</dbReference>
<dbReference type="HAMAP" id="MF_02214">
    <property type="entry name" value="Lipid_II_synth_MurT"/>
    <property type="match status" value="1"/>
</dbReference>
<organism evidence="3">
    <name type="scientific">marine metagenome</name>
    <dbReference type="NCBI Taxonomy" id="408172"/>
    <lineage>
        <taxon>unclassified sequences</taxon>
        <taxon>metagenomes</taxon>
        <taxon>ecological metagenomes</taxon>
    </lineage>
</organism>
<dbReference type="GO" id="GO:0016881">
    <property type="term" value="F:acid-amino acid ligase activity"/>
    <property type="evidence" value="ECO:0007669"/>
    <property type="project" value="InterPro"/>
</dbReference>
<feature type="domain" description="Mur ligase central" evidence="1">
    <location>
        <begin position="59"/>
        <end position="206"/>
    </location>
</feature>
<reference evidence="3" key="1">
    <citation type="submission" date="2018-05" db="EMBL/GenBank/DDBJ databases">
        <authorList>
            <person name="Lanie J.A."/>
            <person name="Ng W.-L."/>
            <person name="Kazmierczak K.M."/>
            <person name="Andrzejewski T.M."/>
            <person name="Davidsen T.M."/>
            <person name="Wayne K.J."/>
            <person name="Tettelin H."/>
            <person name="Glass J.I."/>
            <person name="Rusch D."/>
            <person name="Podicherti R."/>
            <person name="Tsui H.-C.T."/>
            <person name="Winkler M.E."/>
        </authorList>
    </citation>
    <scope>NUCLEOTIDE SEQUENCE</scope>
</reference>
<protein>
    <recommendedName>
        <fullName evidence="4">Mur ligase central domain-containing protein</fullName>
    </recommendedName>
</protein>
<dbReference type="PANTHER" id="PTHR23135">
    <property type="entry name" value="MUR LIGASE FAMILY MEMBER"/>
    <property type="match status" value="1"/>
</dbReference>
<dbReference type="InterPro" id="IPR043703">
    <property type="entry name" value="Lipid_II_synth_MurT"/>
</dbReference>
<evidence type="ECO:0008006" key="4">
    <source>
        <dbReference type="Google" id="ProtNLM"/>
    </source>
</evidence>
<gene>
    <name evidence="3" type="ORF">METZ01_LOCUS154906</name>
</gene>
<dbReference type="InterPro" id="IPR013221">
    <property type="entry name" value="Mur_ligase_cen"/>
</dbReference>
<dbReference type="GO" id="GO:0005524">
    <property type="term" value="F:ATP binding"/>
    <property type="evidence" value="ECO:0007669"/>
    <property type="project" value="InterPro"/>
</dbReference>
<dbReference type="InterPro" id="IPR013564">
    <property type="entry name" value="MurT_C"/>
</dbReference>
<dbReference type="PANTHER" id="PTHR23135:SF7">
    <property type="entry name" value="LIPID II ISOGLUTAMINYL SYNTHASE (GLUTAMINE-HYDROLYZING) SUBUNIT MURT"/>
    <property type="match status" value="1"/>
</dbReference>
<dbReference type="InterPro" id="IPR036565">
    <property type="entry name" value="Mur-like_cat_sf"/>
</dbReference>
<dbReference type="EMBL" id="UINC01025797">
    <property type="protein sequence ID" value="SVB02052.1"/>
    <property type="molecule type" value="Genomic_DNA"/>
</dbReference>
<proteinExistence type="inferred from homology"/>
<dbReference type="Gene3D" id="3.40.1190.10">
    <property type="entry name" value="Mur-like, catalytic domain"/>
    <property type="match status" value="1"/>
</dbReference>
<evidence type="ECO:0000313" key="3">
    <source>
        <dbReference type="EMBL" id="SVB02052.1"/>
    </source>
</evidence>